<feature type="transmembrane region" description="Helical" evidence="1">
    <location>
        <begin position="216"/>
        <end position="235"/>
    </location>
</feature>
<organism evidence="3 4">
    <name type="scientific">Hypsizygus marmoreus</name>
    <name type="common">White beech mushroom</name>
    <name type="synonym">Agaricus marmoreus</name>
    <dbReference type="NCBI Taxonomy" id="39966"/>
    <lineage>
        <taxon>Eukaryota</taxon>
        <taxon>Fungi</taxon>
        <taxon>Dikarya</taxon>
        <taxon>Basidiomycota</taxon>
        <taxon>Agaricomycotina</taxon>
        <taxon>Agaricomycetes</taxon>
        <taxon>Agaricomycetidae</taxon>
        <taxon>Agaricales</taxon>
        <taxon>Tricholomatineae</taxon>
        <taxon>Lyophyllaceae</taxon>
        <taxon>Hypsizygus</taxon>
    </lineage>
</organism>
<dbReference type="InterPro" id="IPR044398">
    <property type="entry name" value="Globin-sensor_dom"/>
</dbReference>
<dbReference type="InParanoid" id="A0A369KET6"/>
<sequence>MPKKSTMQTIDPASFAHFPSRIQYLRDFIQFTHEDAAILHSAKDVIAPLIPLVVDAVYTTLLSFDITAKTFVPQQTGYKKEPPTRLEDLHHEHPHIKFRKDLLARYLVKLVTMDYEKDESWEYLDKVAVAHVAGFAHRAKKPELRIEYMHCAIMLGYVQDIVVNAVLTHDELDRETKIAIVRALNKLIWIQNDIFARHYIRDDLEGTQVTLQKSTAVVAAVGFVALGLTLARYVIPHLRK</sequence>
<keyword evidence="1" id="KW-1133">Transmembrane helix</keyword>
<keyword evidence="4" id="KW-1185">Reference proteome</keyword>
<protein>
    <recommendedName>
        <fullName evidence="2">Globin-sensor domain-containing protein</fullName>
    </recommendedName>
</protein>
<dbReference type="GO" id="GO:0020037">
    <property type="term" value="F:heme binding"/>
    <property type="evidence" value="ECO:0007669"/>
    <property type="project" value="InterPro"/>
</dbReference>
<accession>A0A369KET6</accession>
<feature type="domain" description="Globin-sensor" evidence="2">
    <location>
        <begin position="20"/>
        <end position="203"/>
    </location>
</feature>
<dbReference type="PANTHER" id="PTHR42071">
    <property type="entry name" value="PROTOGLOBIN DOMAIN-CONTAINING PROTEIN"/>
    <property type="match status" value="1"/>
</dbReference>
<evidence type="ECO:0000313" key="3">
    <source>
        <dbReference type="EMBL" id="RDB30264.1"/>
    </source>
</evidence>
<keyword evidence="1" id="KW-0472">Membrane</keyword>
<evidence type="ECO:0000256" key="1">
    <source>
        <dbReference type="SAM" id="Phobius"/>
    </source>
</evidence>
<dbReference type="GO" id="GO:0019825">
    <property type="term" value="F:oxygen binding"/>
    <property type="evidence" value="ECO:0007669"/>
    <property type="project" value="InterPro"/>
</dbReference>
<proteinExistence type="predicted"/>
<dbReference type="Gene3D" id="1.10.490.10">
    <property type="entry name" value="Globins"/>
    <property type="match status" value="1"/>
</dbReference>
<comment type="caution">
    <text evidence="3">The sequence shown here is derived from an EMBL/GenBank/DDBJ whole genome shotgun (WGS) entry which is preliminary data.</text>
</comment>
<dbReference type="InterPro" id="IPR012292">
    <property type="entry name" value="Globin/Proto"/>
</dbReference>
<evidence type="ECO:0000313" key="4">
    <source>
        <dbReference type="Proteomes" id="UP000076154"/>
    </source>
</evidence>
<reference evidence="3" key="1">
    <citation type="submission" date="2018-04" db="EMBL/GenBank/DDBJ databases">
        <title>Whole genome sequencing of Hypsizygus marmoreus.</title>
        <authorList>
            <person name="Choi I.-G."/>
            <person name="Min B."/>
            <person name="Kim J.-G."/>
            <person name="Kim S."/>
            <person name="Oh Y.-L."/>
            <person name="Kong W.-S."/>
            <person name="Park H."/>
            <person name="Jeong J."/>
            <person name="Song E.-S."/>
        </authorList>
    </citation>
    <scope>NUCLEOTIDE SEQUENCE [LARGE SCALE GENOMIC DNA]</scope>
    <source>
        <strain evidence="3">51987-8</strain>
    </source>
</reference>
<dbReference type="Pfam" id="PF11563">
    <property type="entry name" value="Protoglobin"/>
    <property type="match status" value="1"/>
</dbReference>
<dbReference type="PANTHER" id="PTHR42071:SF1">
    <property type="entry name" value="GLOBIN-SENSOR DOMAIN-CONTAINING PROTEIN"/>
    <property type="match status" value="1"/>
</dbReference>
<dbReference type="Proteomes" id="UP000076154">
    <property type="component" value="Unassembled WGS sequence"/>
</dbReference>
<keyword evidence="1" id="KW-0812">Transmembrane</keyword>
<dbReference type="AlphaFoldDB" id="A0A369KET6"/>
<gene>
    <name evidence="3" type="ORF">Hypma_007171</name>
</gene>
<evidence type="ECO:0000259" key="2">
    <source>
        <dbReference type="Pfam" id="PF11563"/>
    </source>
</evidence>
<dbReference type="OrthoDB" id="10027058at2759"/>
<name>A0A369KET6_HYPMA</name>
<dbReference type="EMBL" id="LUEZ02000005">
    <property type="protein sequence ID" value="RDB30264.1"/>
    <property type="molecule type" value="Genomic_DNA"/>
</dbReference>